<evidence type="ECO:0000313" key="1">
    <source>
        <dbReference type="EMBL" id="JAD62416.1"/>
    </source>
</evidence>
<reference evidence="1" key="2">
    <citation type="journal article" date="2015" name="Data Brief">
        <title>Shoot transcriptome of the giant reed, Arundo donax.</title>
        <authorList>
            <person name="Barrero R.A."/>
            <person name="Guerrero F.D."/>
            <person name="Moolhuijzen P."/>
            <person name="Goolsby J.A."/>
            <person name="Tidwell J."/>
            <person name="Bellgard S.E."/>
            <person name="Bellgard M.I."/>
        </authorList>
    </citation>
    <scope>NUCLEOTIDE SEQUENCE</scope>
    <source>
        <tissue evidence="1">Shoot tissue taken approximately 20 cm above the soil surface</tissue>
    </source>
</reference>
<name>A0A0A9BGE5_ARUDO</name>
<organism evidence="1">
    <name type="scientific">Arundo donax</name>
    <name type="common">Giant reed</name>
    <name type="synonym">Donax arundinaceus</name>
    <dbReference type="NCBI Taxonomy" id="35708"/>
    <lineage>
        <taxon>Eukaryota</taxon>
        <taxon>Viridiplantae</taxon>
        <taxon>Streptophyta</taxon>
        <taxon>Embryophyta</taxon>
        <taxon>Tracheophyta</taxon>
        <taxon>Spermatophyta</taxon>
        <taxon>Magnoliopsida</taxon>
        <taxon>Liliopsida</taxon>
        <taxon>Poales</taxon>
        <taxon>Poaceae</taxon>
        <taxon>PACMAD clade</taxon>
        <taxon>Arundinoideae</taxon>
        <taxon>Arundineae</taxon>
        <taxon>Arundo</taxon>
    </lineage>
</organism>
<sequence>MQKRHKHTSISLWTVGWAFGPGCDSSQPEPAPAATAA</sequence>
<dbReference type="AlphaFoldDB" id="A0A0A9BGE5"/>
<protein>
    <submittedName>
        <fullName evidence="1">Uncharacterized protein</fullName>
    </submittedName>
</protein>
<proteinExistence type="predicted"/>
<accession>A0A0A9BGE5</accession>
<dbReference type="EMBL" id="GBRH01235479">
    <property type="protein sequence ID" value="JAD62416.1"/>
    <property type="molecule type" value="Transcribed_RNA"/>
</dbReference>
<reference evidence="1" key="1">
    <citation type="submission" date="2014-09" db="EMBL/GenBank/DDBJ databases">
        <authorList>
            <person name="Magalhaes I.L.F."/>
            <person name="Oliveira U."/>
            <person name="Santos F.R."/>
            <person name="Vidigal T.H.D.A."/>
            <person name="Brescovit A.D."/>
            <person name="Santos A.J."/>
        </authorList>
    </citation>
    <scope>NUCLEOTIDE SEQUENCE</scope>
    <source>
        <tissue evidence="1">Shoot tissue taken approximately 20 cm above the soil surface</tissue>
    </source>
</reference>